<gene>
    <name evidence="5" type="ORF">AQUCO_01500399v1</name>
</gene>
<feature type="repeat" description="PPR" evidence="3">
    <location>
        <begin position="86"/>
        <end position="121"/>
    </location>
</feature>
<dbReference type="AlphaFoldDB" id="A0A2G5DTG3"/>
<dbReference type="FunFam" id="1.25.40.10:FF:000333">
    <property type="entry name" value="Pentatricopeptide repeat-containing protein"/>
    <property type="match status" value="1"/>
</dbReference>
<dbReference type="InterPro" id="IPR046960">
    <property type="entry name" value="PPR_At4g14850-like_plant"/>
</dbReference>
<feature type="domain" description="DYW" evidence="4">
    <location>
        <begin position="545"/>
        <end position="638"/>
    </location>
</feature>
<dbReference type="Pfam" id="PF20430">
    <property type="entry name" value="Eplus_motif"/>
    <property type="match status" value="1"/>
</dbReference>
<evidence type="ECO:0000259" key="4">
    <source>
        <dbReference type="Pfam" id="PF14432"/>
    </source>
</evidence>
<sequence length="638" mass="72229">MLKLSSSSQSIQPSSHSNQHHYQTHLSLLQNCKTQLDIKQIHALTIKTSTFPQTSISSKLLSLYADPKFGNLEYARSFFNQIETPNSFAWNTIIKSYIENHRSNDGLLLFCELLNESDILPDHFTLPCVIKGCTRLSAIEEGKQIHGLVFKNGLVSDCYVQCSLISFYSKSDDIVSAQKVFYSVNDRNLVCSNSLLDGLVTWNAMINGYMKFGDIESAKWLFNRMPEKNLVTWNSMVAGYEWNEKYMQALELFQTMVKGGPTPNNSTLVSVLSAVSGLALIEKGRWIHSYINRRGLRFDGILGTSLIEMYSKCGCVESALNVFRAISKKKLGHWTAIIVGLGAHGMANHALELFMEMQRMGVKPHLITFIGVLNACSHAGMIKEGYRYFELMKQEYAMEPMIEHYGCLVDLLCRAGHLEDAMNVIKKMPMKPNKVIWMSLLSGCRIHGNVDIGEYAAKHAFELAPKDIGSYVLLSNIYAAAGQWDKVSMVRKTLKERGVKKVPGCSLIEHNDKLHKFIVGDRSHPQSDEIYSKLSEMKERLNCAGYIPDLTQVLLFIEGEKEKEAELSNHSERLAIAFGLINLEPGRPIRIVKNLRVCNDCHNVTKLLSSIYDRDIIVRDNSRFHHFKKGFCSCMDYW</sequence>
<dbReference type="Proteomes" id="UP000230069">
    <property type="component" value="Unassembled WGS sequence"/>
</dbReference>
<organism evidence="5 6">
    <name type="scientific">Aquilegia coerulea</name>
    <name type="common">Rocky mountain columbine</name>
    <dbReference type="NCBI Taxonomy" id="218851"/>
    <lineage>
        <taxon>Eukaryota</taxon>
        <taxon>Viridiplantae</taxon>
        <taxon>Streptophyta</taxon>
        <taxon>Embryophyta</taxon>
        <taxon>Tracheophyta</taxon>
        <taxon>Spermatophyta</taxon>
        <taxon>Magnoliopsida</taxon>
        <taxon>Ranunculales</taxon>
        <taxon>Ranunculaceae</taxon>
        <taxon>Thalictroideae</taxon>
        <taxon>Aquilegia</taxon>
    </lineage>
</organism>
<dbReference type="GO" id="GO:0008270">
    <property type="term" value="F:zinc ion binding"/>
    <property type="evidence" value="ECO:0007669"/>
    <property type="project" value="InterPro"/>
</dbReference>
<dbReference type="Gene3D" id="1.25.40.10">
    <property type="entry name" value="Tetratricopeptide repeat domain"/>
    <property type="match status" value="4"/>
</dbReference>
<comment type="similarity">
    <text evidence="1">Belongs to the PPR family. PCMP-H subfamily.</text>
</comment>
<accession>A0A2G5DTG3</accession>
<dbReference type="EMBL" id="KZ305032">
    <property type="protein sequence ID" value="PIA46824.1"/>
    <property type="molecule type" value="Genomic_DNA"/>
</dbReference>
<reference evidence="5 6" key="1">
    <citation type="submission" date="2017-09" db="EMBL/GenBank/DDBJ databases">
        <title>WGS assembly of Aquilegia coerulea Goldsmith.</title>
        <authorList>
            <person name="Hodges S."/>
            <person name="Kramer E."/>
            <person name="Nordborg M."/>
            <person name="Tomkins J."/>
            <person name="Borevitz J."/>
            <person name="Derieg N."/>
            <person name="Yan J."/>
            <person name="Mihaltcheva S."/>
            <person name="Hayes R.D."/>
            <person name="Rokhsar D."/>
        </authorList>
    </citation>
    <scope>NUCLEOTIDE SEQUENCE [LARGE SCALE GENOMIC DNA]</scope>
    <source>
        <strain evidence="6">cv. Goldsmith</strain>
    </source>
</reference>
<dbReference type="Pfam" id="PF14432">
    <property type="entry name" value="DYW_deaminase"/>
    <property type="match status" value="1"/>
</dbReference>
<feature type="repeat" description="PPR" evidence="3">
    <location>
        <begin position="330"/>
        <end position="364"/>
    </location>
</feature>
<dbReference type="PANTHER" id="PTHR47926">
    <property type="entry name" value="PENTATRICOPEPTIDE REPEAT-CONTAINING PROTEIN"/>
    <property type="match status" value="1"/>
</dbReference>
<dbReference type="InParanoid" id="A0A2G5DTG3"/>
<dbReference type="InterPro" id="IPR002885">
    <property type="entry name" value="PPR_rpt"/>
</dbReference>
<dbReference type="NCBIfam" id="TIGR00756">
    <property type="entry name" value="PPR"/>
    <property type="match status" value="3"/>
</dbReference>
<keyword evidence="2" id="KW-0677">Repeat</keyword>
<protein>
    <recommendedName>
        <fullName evidence="4">DYW domain-containing protein</fullName>
    </recommendedName>
</protein>
<evidence type="ECO:0000256" key="1">
    <source>
        <dbReference type="ARBA" id="ARBA00006643"/>
    </source>
</evidence>
<evidence type="ECO:0000256" key="2">
    <source>
        <dbReference type="ARBA" id="ARBA00022737"/>
    </source>
</evidence>
<dbReference type="Pfam" id="PF01535">
    <property type="entry name" value="PPR"/>
    <property type="match status" value="7"/>
</dbReference>
<proteinExistence type="inferred from homology"/>
<dbReference type="PROSITE" id="PS51375">
    <property type="entry name" value="PPR"/>
    <property type="match status" value="3"/>
</dbReference>
<evidence type="ECO:0000313" key="6">
    <source>
        <dbReference type="Proteomes" id="UP000230069"/>
    </source>
</evidence>
<dbReference type="OrthoDB" id="185373at2759"/>
<dbReference type="InterPro" id="IPR046848">
    <property type="entry name" value="E_motif"/>
</dbReference>
<feature type="repeat" description="PPR" evidence="3">
    <location>
        <begin position="198"/>
        <end position="232"/>
    </location>
</feature>
<keyword evidence="6" id="KW-1185">Reference proteome</keyword>
<dbReference type="FunFam" id="1.25.40.10:FF:000690">
    <property type="entry name" value="Pentatricopeptide repeat-containing protein"/>
    <property type="match status" value="1"/>
</dbReference>
<dbReference type="GO" id="GO:0009451">
    <property type="term" value="P:RNA modification"/>
    <property type="evidence" value="ECO:0007669"/>
    <property type="project" value="InterPro"/>
</dbReference>
<dbReference type="FunFam" id="1.25.40.10:FF:000470">
    <property type="entry name" value="Pentatricopeptide repeat-containing protein At5g66520"/>
    <property type="match status" value="1"/>
</dbReference>
<dbReference type="PANTHER" id="PTHR47926:SF436">
    <property type="entry name" value="PENTATRICOPEPTIDE REPEAT-CONTAINING PROTEIN ELI1, CHLOROPLASTIC-LIKE ISOFORM X2"/>
    <property type="match status" value="1"/>
</dbReference>
<name>A0A2G5DTG3_AQUCA</name>
<evidence type="ECO:0000256" key="3">
    <source>
        <dbReference type="PROSITE-ProRule" id="PRU00708"/>
    </source>
</evidence>
<dbReference type="GO" id="GO:0003729">
    <property type="term" value="F:mRNA binding"/>
    <property type="evidence" value="ECO:0007669"/>
    <property type="project" value="UniProtKB-ARBA"/>
</dbReference>
<dbReference type="InterPro" id="IPR046849">
    <property type="entry name" value="E2_motif"/>
</dbReference>
<dbReference type="InterPro" id="IPR011990">
    <property type="entry name" value="TPR-like_helical_dom_sf"/>
</dbReference>
<dbReference type="Pfam" id="PF20431">
    <property type="entry name" value="E_motif"/>
    <property type="match status" value="1"/>
</dbReference>
<dbReference type="InterPro" id="IPR032867">
    <property type="entry name" value="DYW_dom"/>
</dbReference>
<evidence type="ECO:0000313" key="5">
    <source>
        <dbReference type="EMBL" id="PIA46824.1"/>
    </source>
</evidence>
<dbReference type="STRING" id="218851.A0A2G5DTG3"/>